<dbReference type="PROSITE" id="PS50097">
    <property type="entry name" value="BTB"/>
    <property type="match status" value="1"/>
</dbReference>
<dbReference type="AlphaFoldDB" id="A0A7S0FPG3"/>
<dbReference type="PANTHER" id="PTHR24413">
    <property type="entry name" value="SPECKLE-TYPE POZ PROTEIN"/>
    <property type="match status" value="1"/>
</dbReference>
<evidence type="ECO:0000259" key="1">
    <source>
        <dbReference type="PROSITE" id="PS50097"/>
    </source>
</evidence>
<dbReference type="CDD" id="cd18186">
    <property type="entry name" value="BTB_POZ_ZBTB_KLHL-like"/>
    <property type="match status" value="1"/>
</dbReference>
<accession>A0A7S0FPG3</accession>
<dbReference type="Pfam" id="PF00651">
    <property type="entry name" value="BTB"/>
    <property type="match status" value="1"/>
</dbReference>
<reference evidence="2" key="1">
    <citation type="submission" date="2021-01" db="EMBL/GenBank/DDBJ databases">
        <authorList>
            <person name="Corre E."/>
            <person name="Pelletier E."/>
            <person name="Niang G."/>
            <person name="Scheremetjew M."/>
            <person name="Finn R."/>
            <person name="Kale V."/>
            <person name="Holt S."/>
            <person name="Cochrane G."/>
            <person name="Meng A."/>
            <person name="Brown T."/>
            <person name="Cohen L."/>
        </authorList>
    </citation>
    <scope>NUCLEOTIDE SEQUENCE</scope>
    <source>
        <strain evidence="2">Pbaha01</strain>
    </source>
</reference>
<protein>
    <recommendedName>
        <fullName evidence="1">BTB domain-containing protein</fullName>
    </recommendedName>
</protein>
<sequence length="345" mass="37727">MAQAIGGRCCLPSRVAEMMKSKGIECISEPGTCAFILKGTLSAAWGWALLDANSKGFVMKARRLSQLSVMVGVAPADLDASGANQYNTTGYSLYFRNLRAYGRGSISNRDVGLPDRELGLNEVLHLRYSRGPPPALSASLDGVTFKALPIELSPGDYRPFVSLHTMSDVSVQIDAPISATLPHAATCRKTMNERLWRDRLFTDCTVTCGASEFRCHRAILANASDVWRTAFEGSFIEGRDARLSIDDAEPLVVEALLKYAYTCEFDFDDAAAALPLAHRYEISSLVTTCARQLLENVTVDNVARIASTLNAYLEHEGVAKVWPRLLDIIGSDQDLLDAAMRRVKV</sequence>
<dbReference type="Gene3D" id="3.30.710.10">
    <property type="entry name" value="Potassium Channel Kv1.1, Chain A"/>
    <property type="match status" value="1"/>
</dbReference>
<gene>
    <name evidence="2" type="ORF">PBAH0796_LOCUS21056</name>
</gene>
<organism evidence="2">
    <name type="scientific">Pyrodinium bahamense</name>
    <dbReference type="NCBI Taxonomy" id="73915"/>
    <lineage>
        <taxon>Eukaryota</taxon>
        <taxon>Sar</taxon>
        <taxon>Alveolata</taxon>
        <taxon>Dinophyceae</taxon>
        <taxon>Gonyaulacales</taxon>
        <taxon>Pyrocystaceae</taxon>
        <taxon>Pyrodinium</taxon>
    </lineage>
</organism>
<dbReference type="EMBL" id="HBEG01034474">
    <property type="protein sequence ID" value="CAD8372814.1"/>
    <property type="molecule type" value="Transcribed_RNA"/>
</dbReference>
<feature type="domain" description="BTB" evidence="1">
    <location>
        <begin position="202"/>
        <end position="269"/>
    </location>
</feature>
<name>A0A7S0FPG3_9DINO</name>
<dbReference type="InterPro" id="IPR000210">
    <property type="entry name" value="BTB/POZ_dom"/>
</dbReference>
<proteinExistence type="predicted"/>
<dbReference type="SMART" id="SM00225">
    <property type="entry name" value="BTB"/>
    <property type="match status" value="1"/>
</dbReference>
<dbReference type="SUPFAM" id="SSF54695">
    <property type="entry name" value="POZ domain"/>
    <property type="match status" value="1"/>
</dbReference>
<evidence type="ECO:0000313" key="2">
    <source>
        <dbReference type="EMBL" id="CAD8372814.1"/>
    </source>
</evidence>
<dbReference type="InterPro" id="IPR011333">
    <property type="entry name" value="SKP1/BTB/POZ_sf"/>
</dbReference>